<feature type="region of interest" description="Disordered" evidence="1">
    <location>
        <begin position="47"/>
        <end position="76"/>
    </location>
</feature>
<feature type="signal peptide" evidence="2">
    <location>
        <begin position="1"/>
        <end position="26"/>
    </location>
</feature>
<dbReference type="CDD" id="cd05379">
    <property type="entry name" value="CAP_bacterial"/>
    <property type="match status" value="1"/>
</dbReference>
<dbReference type="Pfam" id="PF00188">
    <property type="entry name" value="CAP"/>
    <property type="match status" value="1"/>
</dbReference>
<accession>A0A1F6CM55</accession>
<dbReference type="Gene3D" id="3.40.33.10">
    <property type="entry name" value="CAP"/>
    <property type="match status" value="1"/>
</dbReference>
<evidence type="ECO:0000256" key="2">
    <source>
        <dbReference type="SAM" id="SignalP"/>
    </source>
</evidence>
<reference evidence="4 5" key="1">
    <citation type="journal article" date="2016" name="Nat. Commun.">
        <title>Thousands of microbial genomes shed light on interconnected biogeochemical processes in an aquifer system.</title>
        <authorList>
            <person name="Anantharaman K."/>
            <person name="Brown C.T."/>
            <person name="Hug L.A."/>
            <person name="Sharon I."/>
            <person name="Castelle C.J."/>
            <person name="Probst A.J."/>
            <person name="Thomas B.C."/>
            <person name="Singh A."/>
            <person name="Wilkins M.J."/>
            <person name="Karaoz U."/>
            <person name="Brodie E.L."/>
            <person name="Williams K.H."/>
            <person name="Hubbard S.S."/>
            <person name="Banfield J.F."/>
        </authorList>
    </citation>
    <scope>NUCLEOTIDE SEQUENCE [LARGE SCALE GENOMIC DNA]</scope>
</reference>
<keyword evidence="2" id="KW-0732">Signal</keyword>
<name>A0A1F6CM55_9BACT</name>
<gene>
    <name evidence="4" type="ORF">A2763_01375</name>
</gene>
<dbReference type="EMBL" id="MFKV01000015">
    <property type="protein sequence ID" value="OGG50296.1"/>
    <property type="molecule type" value="Genomic_DNA"/>
</dbReference>
<dbReference type="InterPro" id="IPR014044">
    <property type="entry name" value="CAP_dom"/>
</dbReference>
<dbReference type="AlphaFoldDB" id="A0A1F6CM55"/>
<comment type="caution">
    <text evidence="4">The sequence shown here is derived from an EMBL/GenBank/DDBJ whole genome shotgun (WGS) entry which is preliminary data.</text>
</comment>
<dbReference type="PANTHER" id="PTHR31157:SF1">
    <property type="entry name" value="SCP DOMAIN-CONTAINING PROTEIN"/>
    <property type="match status" value="1"/>
</dbReference>
<feature type="chain" id="PRO_5009523500" description="SCP domain-containing protein" evidence="2">
    <location>
        <begin position="27"/>
        <end position="217"/>
    </location>
</feature>
<dbReference type="STRING" id="1798482.A2763_01375"/>
<dbReference type="PANTHER" id="PTHR31157">
    <property type="entry name" value="SCP DOMAIN-CONTAINING PROTEIN"/>
    <property type="match status" value="1"/>
</dbReference>
<dbReference type="InterPro" id="IPR035940">
    <property type="entry name" value="CAP_sf"/>
</dbReference>
<feature type="compositionally biased region" description="Pro residues" evidence="1">
    <location>
        <begin position="49"/>
        <end position="67"/>
    </location>
</feature>
<protein>
    <recommendedName>
        <fullName evidence="3">SCP domain-containing protein</fullName>
    </recommendedName>
</protein>
<dbReference type="Proteomes" id="UP000178370">
    <property type="component" value="Unassembled WGS sequence"/>
</dbReference>
<proteinExistence type="predicted"/>
<evidence type="ECO:0000259" key="3">
    <source>
        <dbReference type="Pfam" id="PF00188"/>
    </source>
</evidence>
<feature type="domain" description="SCP" evidence="3">
    <location>
        <begin position="92"/>
        <end position="208"/>
    </location>
</feature>
<evidence type="ECO:0000313" key="5">
    <source>
        <dbReference type="Proteomes" id="UP000178370"/>
    </source>
</evidence>
<evidence type="ECO:0000313" key="4">
    <source>
        <dbReference type="EMBL" id="OGG50296.1"/>
    </source>
</evidence>
<sequence length="217" mass="23187">MHIVSKLIPTLFALFVVALMPAFAHAATMTFRPITIVIPRFSREYTAPTPSPTPTPAPTPAPTPTPTPATTTTSVQPPTATYEAQLEQEVFAKINVQRAQNGRSALAQDNTLATLARAHSADMLAKNYFSHTAPGGCDPGCRLRAAGYSYSAYGENIYWMSGYSVTPAAAADMVVNAWMKSTGHRANILNATFTNQGIGVAKAGTKIYVTELLAKPR</sequence>
<evidence type="ECO:0000256" key="1">
    <source>
        <dbReference type="SAM" id="MobiDB-lite"/>
    </source>
</evidence>
<organism evidence="4 5">
    <name type="scientific">Candidatus Kaiserbacteria bacterium RIFCSPHIGHO2_01_FULL_54_36</name>
    <dbReference type="NCBI Taxonomy" id="1798482"/>
    <lineage>
        <taxon>Bacteria</taxon>
        <taxon>Candidatus Kaiseribacteriota</taxon>
    </lineage>
</organism>
<dbReference type="SUPFAM" id="SSF55797">
    <property type="entry name" value="PR-1-like"/>
    <property type="match status" value="1"/>
</dbReference>